<comment type="similarity">
    <text evidence="1">Belongs to the helicase family.</text>
</comment>
<dbReference type="Pfam" id="PF05970">
    <property type="entry name" value="PIF1"/>
    <property type="match status" value="1"/>
</dbReference>
<feature type="domain" description="DNA helicase Pif1-like DEAD-box helicase" evidence="2">
    <location>
        <begin position="3"/>
        <end position="70"/>
    </location>
</feature>
<organism evidence="3">
    <name type="scientific">Octopus bimaculoides</name>
    <name type="common">California two-spotted octopus</name>
    <dbReference type="NCBI Taxonomy" id="37653"/>
    <lineage>
        <taxon>Eukaryota</taxon>
        <taxon>Metazoa</taxon>
        <taxon>Spiralia</taxon>
        <taxon>Lophotrochozoa</taxon>
        <taxon>Mollusca</taxon>
        <taxon>Cephalopoda</taxon>
        <taxon>Coleoidea</taxon>
        <taxon>Octopodiformes</taxon>
        <taxon>Octopoda</taxon>
        <taxon>Incirrata</taxon>
        <taxon>Octopodidae</taxon>
        <taxon>Octopus</taxon>
    </lineage>
</organism>
<keyword evidence="1" id="KW-0547">Nucleotide-binding</keyword>
<evidence type="ECO:0000259" key="2">
    <source>
        <dbReference type="Pfam" id="PF05970"/>
    </source>
</evidence>
<proteinExistence type="inferred from homology"/>
<dbReference type="OrthoDB" id="6155655at2759"/>
<dbReference type="InterPro" id="IPR010285">
    <property type="entry name" value="DNA_helicase_pif1-like_DEAD"/>
</dbReference>
<dbReference type="GO" id="GO:0005524">
    <property type="term" value="F:ATP binding"/>
    <property type="evidence" value="ECO:0007669"/>
    <property type="project" value="UniProtKB-KW"/>
</dbReference>
<keyword evidence="1" id="KW-0233">DNA recombination</keyword>
<keyword evidence="1" id="KW-0227">DNA damage</keyword>
<sequence>MGNIANAVASSGIVATLLIGGWTAHSTFKLPFNLTSTDAQMCNISKRSLTAEALLQTTLIVWNEFTMVHRGDFHQILPIIPWGMRADEIYVCLKSSPLWRFVCQLSLSKNMRAHLYNDQL</sequence>
<dbReference type="GO" id="GO:0043139">
    <property type="term" value="F:5'-3' DNA helicase activity"/>
    <property type="evidence" value="ECO:0007669"/>
    <property type="project" value="UniProtKB-EC"/>
</dbReference>
<dbReference type="STRING" id="37653.A0A0L8G0C5"/>
<dbReference type="GO" id="GO:0006310">
    <property type="term" value="P:DNA recombination"/>
    <property type="evidence" value="ECO:0007669"/>
    <property type="project" value="UniProtKB-KW"/>
</dbReference>
<dbReference type="PANTHER" id="PTHR10492:SF57">
    <property type="entry name" value="ATP-DEPENDENT DNA HELICASE"/>
    <property type="match status" value="1"/>
</dbReference>
<keyword evidence="1" id="KW-0378">Hydrolase</keyword>
<protein>
    <recommendedName>
        <fullName evidence="1">ATP-dependent DNA helicase</fullName>
        <ecNumber evidence="1">5.6.2.3</ecNumber>
    </recommendedName>
</protein>
<comment type="cofactor">
    <cofactor evidence="1">
        <name>Mg(2+)</name>
        <dbReference type="ChEBI" id="CHEBI:18420"/>
    </cofactor>
</comment>
<dbReference type="EC" id="5.6.2.3" evidence="1"/>
<reference evidence="3" key="1">
    <citation type="submission" date="2015-07" db="EMBL/GenBank/DDBJ databases">
        <title>MeaNS - Measles Nucleotide Surveillance Program.</title>
        <authorList>
            <person name="Tran T."/>
            <person name="Druce J."/>
        </authorList>
    </citation>
    <scope>NUCLEOTIDE SEQUENCE</scope>
    <source>
        <strain evidence="3">UCB-OBI-ISO-001</strain>
        <tissue evidence="3">Gonad</tissue>
    </source>
</reference>
<dbReference type="GO" id="GO:0000723">
    <property type="term" value="P:telomere maintenance"/>
    <property type="evidence" value="ECO:0007669"/>
    <property type="project" value="InterPro"/>
</dbReference>
<dbReference type="PANTHER" id="PTHR10492">
    <property type="match status" value="1"/>
</dbReference>
<keyword evidence="1" id="KW-0234">DNA repair</keyword>
<accession>A0A0L8G0C5</accession>
<dbReference type="AlphaFoldDB" id="A0A0L8G0C5"/>
<keyword evidence="1" id="KW-0067">ATP-binding</keyword>
<keyword evidence="1" id="KW-0347">Helicase</keyword>
<name>A0A0L8G0C5_OCTBM</name>
<gene>
    <name evidence="3" type="ORF">OCBIM_22002852mg</name>
</gene>
<dbReference type="GO" id="GO:0006281">
    <property type="term" value="P:DNA repair"/>
    <property type="evidence" value="ECO:0007669"/>
    <property type="project" value="UniProtKB-KW"/>
</dbReference>
<evidence type="ECO:0000313" key="3">
    <source>
        <dbReference type="EMBL" id="KOF70452.1"/>
    </source>
</evidence>
<dbReference type="EMBL" id="KQ424804">
    <property type="protein sequence ID" value="KOF70452.1"/>
    <property type="molecule type" value="Genomic_DNA"/>
</dbReference>
<evidence type="ECO:0000256" key="1">
    <source>
        <dbReference type="RuleBase" id="RU363044"/>
    </source>
</evidence>
<comment type="catalytic activity">
    <reaction evidence="1">
        <text>ATP + H2O = ADP + phosphate + H(+)</text>
        <dbReference type="Rhea" id="RHEA:13065"/>
        <dbReference type="ChEBI" id="CHEBI:15377"/>
        <dbReference type="ChEBI" id="CHEBI:15378"/>
        <dbReference type="ChEBI" id="CHEBI:30616"/>
        <dbReference type="ChEBI" id="CHEBI:43474"/>
        <dbReference type="ChEBI" id="CHEBI:456216"/>
        <dbReference type="EC" id="5.6.2.3"/>
    </reaction>
</comment>
<dbReference type="GO" id="GO:0016887">
    <property type="term" value="F:ATP hydrolysis activity"/>
    <property type="evidence" value="ECO:0007669"/>
    <property type="project" value="RHEA"/>
</dbReference>